<proteinExistence type="predicted"/>
<dbReference type="STRING" id="444157.Tneu_0260"/>
<keyword evidence="1" id="KW-0479">Metal-binding</keyword>
<dbReference type="AlphaFoldDB" id="B1YB82"/>
<dbReference type="GeneID" id="6165546"/>
<accession>B1YB82</accession>
<dbReference type="HOGENOM" id="CLU_2353318_0_0_2"/>
<organism evidence="3 4">
    <name type="scientific">Pyrobaculum neutrophilum (strain DSM 2338 / JCM 9278 / NBRC 100436 / V24Sta)</name>
    <name type="common">Thermoproteus neutrophilus</name>
    <dbReference type="NCBI Taxonomy" id="444157"/>
    <lineage>
        <taxon>Archaea</taxon>
        <taxon>Thermoproteota</taxon>
        <taxon>Thermoprotei</taxon>
        <taxon>Thermoproteales</taxon>
        <taxon>Thermoproteaceae</taxon>
        <taxon>Pyrobaculum</taxon>
    </lineage>
</organism>
<sequence length="99" mass="11605">MLCKEAAKGAVYKLNEEVYIRSVERRGLWLVALCYVRSQSRREECYQVVLKLKLGTRYFTGRCECPDFRYRGGPCKHIVRAKVALREYLKAATSLRRLL</sequence>
<keyword evidence="1" id="KW-0863">Zinc-finger</keyword>
<reference evidence="3" key="1">
    <citation type="submission" date="2008-03" db="EMBL/GenBank/DDBJ databases">
        <title>Complete sequence of Thermoproteus neutrophilus V24Sta.</title>
        <authorList>
            <consortium name="US DOE Joint Genome Institute"/>
            <person name="Copeland A."/>
            <person name="Lucas S."/>
            <person name="Lapidus A."/>
            <person name="Glavina del Rio T."/>
            <person name="Dalin E."/>
            <person name="Tice H."/>
            <person name="Bruce D."/>
            <person name="Goodwin L."/>
            <person name="Pitluck S."/>
            <person name="Sims D."/>
            <person name="Brettin T."/>
            <person name="Detter J.C."/>
            <person name="Han C."/>
            <person name="Kuske C.R."/>
            <person name="Schmutz J."/>
            <person name="Larimer F."/>
            <person name="Land M."/>
            <person name="Hauser L."/>
            <person name="Kyrpides N."/>
            <person name="Mikhailova N."/>
            <person name="Biddle J.F."/>
            <person name="Zhang Z."/>
            <person name="Fitz-Gibbon S.T."/>
            <person name="Lowe T.M."/>
            <person name="Saltikov C."/>
            <person name="House C.H."/>
            <person name="Richardson P."/>
        </authorList>
    </citation>
    <scope>NUCLEOTIDE SEQUENCE [LARGE SCALE GENOMIC DNA]</scope>
    <source>
        <strain evidence="3">V24Sta</strain>
    </source>
</reference>
<dbReference type="eggNOG" id="arCOG05496">
    <property type="taxonomic scope" value="Archaea"/>
</dbReference>
<keyword evidence="1" id="KW-0862">Zinc</keyword>
<dbReference type="GO" id="GO:0008270">
    <property type="term" value="F:zinc ion binding"/>
    <property type="evidence" value="ECO:0007669"/>
    <property type="project" value="UniProtKB-KW"/>
</dbReference>
<evidence type="ECO:0000313" key="3">
    <source>
        <dbReference type="EMBL" id="ACB39213.1"/>
    </source>
</evidence>
<evidence type="ECO:0000256" key="1">
    <source>
        <dbReference type="PROSITE-ProRule" id="PRU00325"/>
    </source>
</evidence>
<dbReference type="InterPro" id="IPR007527">
    <property type="entry name" value="Znf_SWIM"/>
</dbReference>
<dbReference type="KEGG" id="tne:Tneu_0260"/>
<name>B1YB82_PYRNV</name>
<evidence type="ECO:0000259" key="2">
    <source>
        <dbReference type="PROSITE" id="PS50966"/>
    </source>
</evidence>
<gene>
    <name evidence="3" type="ordered locus">Tneu_0260</name>
</gene>
<keyword evidence="4" id="KW-1185">Reference proteome</keyword>
<protein>
    <submittedName>
        <fullName evidence="3">Zinc finger SWIM domain protein</fullName>
    </submittedName>
</protein>
<dbReference type="PROSITE" id="PS50966">
    <property type="entry name" value="ZF_SWIM"/>
    <property type="match status" value="1"/>
</dbReference>
<dbReference type="Proteomes" id="UP000001694">
    <property type="component" value="Chromosome"/>
</dbReference>
<dbReference type="RefSeq" id="WP_012349634.1">
    <property type="nucleotide sequence ID" value="NC_010525.1"/>
</dbReference>
<dbReference type="EMBL" id="CP001014">
    <property type="protein sequence ID" value="ACB39213.1"/>
    <property type="molecule type" value="Genomic_DNA"/>
</dbReference>
<evidence type="ECO:0000313" key="4">
    <source>
        <dbReference type="Proteomes" id="UP000001694"/>
    </source>
</evidence>
<dbReference type="OrthoDB" id="142306at2157"/>
<feature type="domain" description="SWIM-type" evidence="2">
    <location>
        <begin position="46"/>
        <end position="86"/>
    </location>
</feature>
<dbReference type="Pfam" id="PF04434">
    <property type="entry name" value="SWIM"/>
    <property type="match status" value="1"/>
</dbReference>